<protein>
    <submittedName>
        <fullName evidence="2">Uncharacterized protein</fullName>
    </submittedName>
</protein>
<dbReference type="EMBL" id="CZKA01000015">
    <property type="protein sequence ID" value="CUR54966.1"/>
    <property type="molecule type" value="Genomic_DNA"/>
</dbReference>
<name>A0A2P2BZ15_9ZZZZ</name>
<proteinExistence type="predicted"/>
<sequence length="251" mass="27455">MTKRASSCAPWRLVAATILLLGACSADPPADEVAATPNASSTPESAPGSEPVDEQAEVVRLPVGEGWLTLSEGRYAAWGIGATLRYEVDLPEGWRALSGTYLNAPEDGHGILFVARVPKRITMLPRDPCRDHSLWLVGPTVDDLARAMARQPVWKVSTPRHVTLAGVPATYLEVVLPASVDPADCVGQGVSEYEAGPDGMITTQSYRSRWWILEVHHQRFLVMARCYDTCTKRDVETMTTIAESITFLPRR</sequence>
<evidence type="ECO:0000313" key="2">
    <source>
        <dbReference type="EMBL" id="CUR54966.1"/>
    </source>
</evidence>
<gene>
    <name evidence="2" type="ORF">NOCA2220157</name>
</gene>
<accession>A0A2P2BZ15</accession>
<dbReference type="AlphaFoldDB" id="A0A2P2BZ15"/>
<reference evidence="2" key="1">
    <citation type="submission" date="2015-08" db="EMBL/GenBank/DDBJ databases">
        <authorList>
            <person name="Babu N.S."/>
            <person name="Beckwith C.J."/>
            <person name="Beseler K.G."/>
            <person name="Brison A."/>
            <person name="Carone J.V."/>
            <person name="Caskin T.P."/>
            <person name="Diamond M."/>
            <person name="Durham M.E."/>
            <person name="Foxe J.M."/>
            <person name="Go M."/>
            <person name="Henderson B.A."/>
            <person name="Jones I.B."/>
            <person name="McGettigan J.A."/>
            <person name="Micheletti S.J."/>
            <person name="Nasrallah M.E."/>
            <person name="Ortiz D."/>
            <person name="Piller C.R."/>
            <person name="Privatt S.R."/>
            <person name="Schneider S.L."/>
            <person name="Sharp S."/>
            <person name="Smith T.C."/>
            <person name="Stanton J.D."/>
            <person name="Ullery H.E."/>
            <person name="Wilson R.J."/>
            <person name="Serrano M.G."/>
            <person name="Buck G."/>
            <person name="Lee V."/>
            <person name="Wang Y."/>
            <person name="Carvalho R."/>
            <person name="Voegtly L."/>
            <person name="Shi R."/>
            <person name="Duckworth R."/>
            <person name="Johnson A."/>
            <person name="Loviza R."/>
            <person name="Walstead R."/>
            <person name="Shah Z."/>
            <person name="Kiflezghi M."/>
            <person name="Wade K."/>
            <person name="Ball S.L."/>
            <person name="Bradley K.W."/>
            <person name="Asai D.J."/>
            <person name="Bowman C.A."/>
            <person name="Russell D.A."/>
            <person name="Pope W.H."/>
            <person name="Jacobs-Sera D."/>
            <person name="Hendrix R.W."/>
            <person name="Hatfull G.F."/>
        </authorList>
    </citation>
    <scope>NUCLEOTIDE SEQUENCE</scope>
</reference>
<evidence type="ECO:0000256" key="1">
    <source>
        <dbReference type="SAM" id="MobiDB-lite"/>
    </source>
</evidence>
<feature type="region of interest" description="Disordered" evidence="1">
    <location>
        <begin position="32"/>
        <end position="54"/>
    </location>
</feature>
<organism evidence="2">
    <name type="scientific">metagenome</name>
    <dbReference type="NCBI Taxonomy" id="256318"/>
    <lineage>
        <taxon>unclassified sequences</taxon>
        <taxon>metagenomes</taxon>
    </lineage>
</organism>
<dbReference type="PROSITE" id="PS51257">
    <property type="entry name" value="PROKAR_LIPOPROTEIN"/>
    <property type="match status" value="1"/>
</dbReference>